<evidence type="ECO:0000259" key="1">
    <source>
        <dbReference type="Pfam" id="PF04149"/>
    </source>
</evidence>
<proteinExistence type="predicted"/>
<evidence type="ECO:0000313" key="3">
    <source>
        <dbReference type="Proteomes" id="UP001205311"/>
    </source>
</evidence>
<reference evidence="2 3" key="1">
    <citation type="submission" date="2022-06" db="EMBL/GenBank/DDBJ databases">
        <title>Genomic Encyclopedia of Archaeal and Bacterial Type Strains, Phase II (KMG-II): from individual species to whole genera.</title>
        <authorList>
            <person name="Goeker M."/>
        </authorList>
    </citation>
    <scope>NUCLEOTIDE SEQUENCE [LARGE SCALE GENOMIC DNA]</scope>
    <source>
        <strain evidence="2 3">DSM 40477</strain>
    </source>
</reference>
<dbReference type="Pfam" id="PF04149">
    <property type="entry name" value="DUF397"/>
    <property type="match status" value="3"/>
</dbReference>
<keyword evidence="3" id="KW-1185">Reference proteome</keyword>
<feature type="domain" description="DUF397" evidence="1">
    <location>
        <begin position="38"/>
        <end position="58"/>
    </location>
</feature>
<name>A0ABT1I2G7_STRSD</name>
<feature type="domain" description="DUF397" evidence="1">
    <location>
        <begin position="14"/>
        <end position="34"/>
    </location>
</feature>
<accession>A0ABT1I2G7</accession>
<comment type="caution">
    <text evidence="2">The sequence shown here is derived from an EMBL/GenBank/DDBJ whole genome shotgun (WGS) entry which is preliminary data.</text>
</comment>
<protein>
    <recommendedName>
        <fullName evidence="1">DUF397 domain-containing protein</fullName>
    </recommendedName>
</protein>
<evidence type="ECO:0000313" key="2">
    <source>
        <dbReference type="EMBL" id="MCP2261990.1"/>
    </source>
</evidence>
<dbReference type="Proteomes" id="UP001205311">
    <property type="component" value="Unassembled WGS sequence"/>
</dbReference>
<gene>
    <name evidence="2" type="ORF">LX15_005721</name>
</gene>
<feature type="domain" description="DUF397" evidence="1">
    <location>
        <begin position="62"/>
        <end position="112"/>
    </location>
</feature>
<sequence>MQTDGLSTATQLGAMWRKSSHSGPNGGACVEVASLVPVWRKSSRSGSGGGQCLEVANLSAIWRKSSHSGPNGGECVEIASLAGPVGVRDSKNPTGPALVFDTAAWASFVRSTRSGRLDLPGAQV</sequence>
<dbReference type="EMBL" id="JAMTCP010000054">
    <property type="protein sequence ID" value="MCP2261990.1"/>
    <property type="molecule type" value="Genomic_DNA"/>
</dbReference>
<organism evidence="2 3">
    <name type="scientific">Streptoalloteichus tenebrarius (strain ATCC 17920 / DSM 40477 / JCM 4838 / CBS 697.72 / NBRC 16177 / NCIMB 11028 / NRRL B-12390 / A12253. 1 / ISP 5477)</name>
    <name type="common">Streptomyces tenebrarius</name>
    <dbReference type="NCBI Taxonomy" id="1933"/>
    <lineage>
        <taxon>Bacteria</taxon>
        <taxon>Bacillati</taxon>
        <taxon>Actinomycetota</taxon>
        <taxon>Actinomycetes</taxon>
        <taxon>Pseudonocardiales</taxon>
        <taxon>Pseudonocardiaceae</taxon>
        <taxon>Streptoalloteichus</taxon>
    </lineage>
</organism>
<dbReference type="RefSeq" id="WP_308213534.1">
    <property type="nucleotide sequence ID" value="NZ_JAMTCP010000054.1"/>
</dbReference>
<dbReference type="InterPro" id="IPR007278">
    <property type="entry name" value="DUF397"/>
</dbReference>